<keyword evidence="2" id="KW-1185">Reference proteome</keyword>
<protein>
    <submittedName>
        <fullName evidence="1">Uncharacterized protein</fullName>
    </submittedName>
</protein>
<comment type="caution">
    <text evidence="1">The sequence shown here is derived from an EMBL/GenBank/DDBJ whole genome shotgun (WGS) entry which is preliminary data.</text>
</comment>
<dbReference type="RefSeq" id="WP_267990502.1">
    <property type="nucleotide sequence ID" value="NZ_JAPJZI010000001.1"/>
</dbReference>
<evidence type="ECO:0000313" key="2">
    <source>
        <dbReference type="Proteomes" id="UP001151234"/>
    </source>
</evidence>
<sequence>MKRFEPADDAAEQVSHAALQSILSAGRDVHGIARESEISNVIHFSASHIEGSVHDQTVKRLRKQVDDQMGSLLKTLFKSGYKLKARTSGHFWYPPGSFMSWHTNSRSPGWRVYINYAETEGDSFFRYFKPETGEVVTLEDRQWNLRVFPVSQKTPFWHCVYSQTHRFSLGYMLIDYSLIPRLKRNVRRMFN</sequence>
<reference evidence="1" key="1">
    <citation type="submission" date="2022-11" db="EMBL/GenBank/DDBJ databases">
        <title>Draft genome sequence of Hoeflea poritis E7-10 and Hoeflea prorocentri PM5-8, separated from scleractinian coral Porites lutea and marine dinoflagellate.</title>
        <authorList>
            <person name="Zhang G."/>
            <person name="Wei Q."/>
            <person name="Cai L."/>
        </authorList>
    </citation>
    <scope>NUCLEOTIDE SEQUENCE</scope>
    <source>
        <strain evidence="1">PM5-8</strain>
    </source>
</reference>
<accession>A0A9X3ZGY2</accession>
<organism evidence="1 2">
    <name type="scientific">Hoeflea prorocentri</name>
    <dbReference type="NCBI Taxonomy" id="1922333"/>
    <lineage>
        <taxon>Bacteria</taxon>
        <taxon>Pseudomonadati</taxon>
        <taxon>Pseudomonadota</taxon>
        <taxon>Alphaproteobacteria</taxon>
        <taxon>Hyphomicrobiales</taxon>
        <taxon>Rhizobiaceae</taxon>
        <taxon>Hoeflea</taxon>
    </lineage>
</organism>
<dbReference type="AlphaFoldDB" id="A0A9X3ZGY2"/>
<name>A0A9X3ZGY2_9HYPH</name>
<dbReference type="Proteomes" id="UP001151234">
    <property type="component" value="Unassembled WGS sequence"/>
</dbReference>
<evidence type="ECO:0000313" key="1">
    <source>
        <dbReference type="EMBL" id="MDA5399052.1"/>
    </source>
</evidence>
<gene>
    <name evidence="1" type="ORF">OQ273_10755</name>
</gene>
<dbReference type="EMBL" id="JAPJZI010000001">
    <property type="protein sequence ID" value="MDA5399052.1"/>
    <property type="molecule type" value="Genomic_DNA"/>
</dbReference>
<proteinExistence type="predicted"/>